<dbReference type="AlphaFoldDB" id="A0A7X0PHM2"/>
<dbReference type="SUPFAM" id="SSF50475">
    <property type="entry name" value="FMN-binding split barrel"/>
    <property type="match status" value="1"/>
</dbReference>
<comment type="caution">
    <text evidence="2">The sequence shown here is derived from an EMBL/GenBank/DDBJ whole genome shotgun (WGS) entry which is preliminary data.</text>
</comment>
<dbReference type="PANTHER" id="PTHR42815">
    <property type="entry name" value="FAD-BINDING, PUTATIVE (AFU_ORTHOLOGUE AFUA_6G07600)-RELATED"/>
    <property type="match status" value="1"/>
</dbReference>
<evidence type="ECO:0000259" key="1">
    <source>
        <dbReference type="Pfam" id="PF01243"/>
    </source>
</evidence>
<dbReference type="Pfam" id="PF01243">
    <property type="entry name" value="PNPOx_N"/>
    <property type="match status" value="1"/>
</dbReference>
<dbReference type="PANTHER" id="PTHR42815:SF2">
    <property type="entry name" value="FAD-BINDING, PUTATIVE (AFU_ORTHOLOGUE AFUA_6G07600)-RELATED"/>
    <property type="match status" value="1"/>
</dbReference>
<dbReference type="InterPro" id="IPR011576">
    <property type="entry name" value="Pyridox_Oxase_N"/>
</dbReference>
<dbReference type="NCBIfam" id="TIGR04025">
    <property type="entry name" value="PPOX_FMN_DR2398"/>
    <property type="match status" value="1"/>
</dbReference>
<accession>A0A7X0PHM2</accession>
<dbReference type="InterPro" id="IPR012349">
    <property type="entry name" value="Split_barrel_FMN-bd"/>
</dbReference>
<dbReference type="EMBL" id="JACHLK010000009">
    <property type="protein sequence ID" value="MBB6561754.1"/>
    <property type="molecule type" value="Genomic_DNA"/>
</dbReference>
<name>A0A7X0PHM2_9BURK</name>
<protein>
    <submittedName>
        <fullName evidence="2">PPOX class probable FMN-dependent enzyme</fullName>
    </submittedName>
</protein>
<reference evidence="2 3" key="1">
    <citation type="submission" date="2020-08" db="EMBL/GenBank/DDBJ databases">
        <title>Functional genomics of gut bacteria from endangered species of beetles.</title>
        <authorList>
            <person name="Carlos-Shanley C."/>
        </authorList>
    </citation>
    <scope>NUCLEOTIDE SEQUENCE [LARGE SCALE GENOMIC DNA]</scope>
    <source>
        <strain evidence="2 3">S00198</strain>
    </source>
</reference>
<dbReference type="InterPro" id="IPR024029">
    <property type="entry name" value="Pyridox_Oxase_FMN-dep"/>
</dbReference>
<sequence>MRAQDVLPDHVNEVEAGGVTVRKGSVGAFLANARVLQDPATPAAEREAARRDIEALAPGLRALGLFDVLEVRDPQLRALVAQPAPARADAADLDALYAPPSEMIQKAVLDRLIGFHEQYLKAATFFCLATGSGQGLDASPRGGPPGFVRVLDAHTLAFADWPGNNRIESLRNLQHDDRVGMLFLFPGLEVFLRINGQARVSTAPELLAELAEQGRTPKTATVVAISEVLMHCGKAVNRARLWAPTSQVNRKALPTVGQMLAELTRLGDAGAQVSEEQVGQIDAHYDHEVRHALY</sequence>
<evidence type="ECO:0000313" key="3">
    <source>
        <dbReference type="Proteomes" id="UP000575083"/>
    </source>
</evidence>
<dbReference type="Gene3D" id="2.30.110.10">
    <property type="entry name" value="Electron Transport, Fmn-binding Protein, Chain A"/>
    <property type="match status" value="1"/>
</dbReference>
<organism evidence="2 3">
    <name type="scientific">Acidovorax soli</name>
    <dbReference type="NCBI Taxonomy" id="592050"/>
    <lineage>
        <taxon>Bacteria</taxon>
        <taxon>Pseudomonadati</taxon>
        <taxon>Pseudomonadota</taxon>
        <taxon>Betaproteobacteria</taxon>
        <taxon>Burkholderiales</taxon>
        <taxon>Comamonadaceae</taxon>
        <taxon>Acidovorax</taxon>
    </lineage>
</organism>
<dbReference type="Proteomes" id="UP000575083">
    <property type="component" value="Unassembled WGS sequence"/>
</dbReference>
<keyword evidence="3" id="KW-1185">Reference proteome</keyword>
<proteinExistence type="predicted"/>
<gene>
    <name evidence="2" type="ORF">HNP48_004448</name>
</gene>
<feature type="domain" description="Pyridoxamine 5'-phosphate oxidase N-terminal" evidence="1">
    <location>
        <begin position="117"/>
        <end position="232"/>
    </location>
</feature>
<evidence type="ECO:0000313" key="2">
    <source>
        <dbReference type="EMBL" id="MBB6561754.1"/>
    </source>
</evidence>